<keyword evidence="3" id="KW-1003">Cell membrane</keyword>
<dbReference type="Gene3D" id="3.55.40.10">
    <property type="entry name" value="minor pseudopilin epsh domain"/>
    <property type="match status" value="1"/>
</dbReference>
<feature type="domain" description="General secretion pathway GspH" evidence="12">
    <location>
        <begin position="45"/>
        <end position="155"/>
    </location>
</feature>
<dbReference type="OrthoDB" id="2313614at2"/>
<keyword evidence="5" id="KW-0997">Cell inner membrane</keyword>
<keyword evidence="15" id="KW-1185">Reference proteome</keyword>
<reference evidence="14 16" key="3">
    <citation type="submission" date="2018-06" db="EMBL/GenBank/DDBJ databases">
        <authorList>
            <consortium name="Pathogen Informatics"/>
            <person name="Doyle S."/>
        </authorList>
    </citation>
    <scope>NUCLEOTIDE SEQUENCE [LARGE SCALE GENOMIC DNA]</scope>
    <source>
        <strain evidence="14 16">NCTC10736</strain>
    </source>
</reference>
<dbReference type="SUPFAM" id="SSF54523">
    <property type="entry name" value="Pili subunits"/>
    <property type="match status" value="1"/>
</dbReference>
<sequence>MRDKKKAFTLVELMVTIAIAAILLTIGVPSLISMYEGFRANSNIEKIHDIMAFARNQAINYGATVNVCPFASVSSCGTNWNNGIRVYIGATNNLRSIDSFNTNDSVKGPAKIAANNKNGEHITFSPDGLSSGGAFIYCPDGKASGSRSINISPSGLIKFGAKDMGCT</sequence>
<comment type="similarity">
    <text evidence="9">Belongs to the GSP H family.</text>
</comment>
<dbReference type="GO" id="GO:0015628">
    <property type="term" value="P:protein secretion by the type II secretion system"/>
    <property type="evidence" value="ECO:0007669"/>
    <property type="project" value="InterPro"/>
</dbReference>
<proteinExistence type="inferred from homology"/>
<keyword evidence="8 11" id="KW-0472">Membrane</keyword>
<keyword evidence="6 11" id="KW-0812">Transmembrane</keyword>
<gene>
    <name evidence="13" type="ORF">C9I43_02480</name>
    <name evidence="14" type="ORF">NCTC10736_00204</name>
</gene>
<dbReference type="Pfam" id="PF12019">
    <property type="entry name" value="GspH"/>
    <property type="match status" value="1"/>
</dbReference>
<reference evidence="13" key="1">
    <citation type="submission" date="2018-03" db="EMBL/GenBank/DDBJ databases">
        <authorList>
            <person name="Dailey F.E."/>
        </authorList>
    </citation>
    <scope>NUCLEOTIDE SEQUENCE</scope>
    <source>
        <strain evidence="13">CW7</strain>
    </source>
</reference>
<dbReference type="EMBL" id="PYSG01000002">
    <property type="protein sequence ID" value="PTA49469.1"/>
    <property type="molecule type" value="Genomic_DNA"/>
</dbReference>
<evidence type="ECO:0000256" key="8">
    <source>
        <dbReference type="ARBA" id="ARBA00023136"/>
    </source>
</evidence>
<evidence type="ECO:0000313" key="13">
    <source>
        <dbReference type="EMBL" id="PTA49469.1"/>
    </source>
</evidence>
<evidence type="ECO:0000256" key="2">
    <source>
        <dbReference type="ARBA" id="ARBA00021549"/>
    </source>
</evidence>
<keyword evidence="4" id="KW-0488">Methylation</keyword>
<evidence type="ECO:0000313" key="16">
    <source>
        <dbReference type="Proteomes" id="UP000255061"/>
    </source>
</evidence>
<evidence type="ECO:0000256" key="1">
    <source>
        <dbReference type="ARBA" id="ARBA00004377"/>
    </source>
</evidence>
<evidence type="ECO:0000256" key="10">
    <source>
        <dbReference type="ARBA" id="ARBA00030775"/>
    </source>
</evidence>
<dbReference type="GO" id="GO:0015627">
    <property type="term" value="C:type II protein secretion system complex"/>
    <property type="evidence" value="ECO:0007669"/>
    <property type="project" value="InterPro"/>
</dbReference>
<dbReference type="InterPro" id="IPR022346">
    <property type="entry name" value="T2SS_GspH"/>
</dbReference>
<dbReference type="InterPro" id="IPR045584">
    <property type="entry name" value="Pilin-like"/>
</dbReference>
<dbReference type="GO" id="GO:0005886">
    <property type="term" value="C:plasma membrane"/>
    <property type="evidence" value="ECO:0007669"/>
    <property type="project" value="UniProtKB-SubCell"/>
</dbReference>
<accession>A0A1N6U564</accession>
<organism evidence="14 16">
    <name type="scientific">Shewanella morhuae</name>
    <dbReference type="NCBI Taxonomy" id="365591"/>
    <lineage>
        <taxon>Bacteria</taxon>
        <taxon>Pseudomonadati</taxon>
        <taxon>Pseudomonadota</taxon>
        <taxon>Gammaproteobacteria</taxon>
        <taxon>Alteromonadales</taxon>
        <taxon>Shewanellaceae</taxon>
        <taxon>Shewanella</taxon>
    </lineage>
</organism>
<dbReference type="Proteomes" id="UP000240506">
    <property type="component" value="Unassembled WGS sequence"/>
</dbReference>
<dbReference type="Pfam" id="PF07963">
    <property type="entry name" value="N_methyl"/>
    <property type="match status" value="1"/>
</dbReference>
<feature type="transmembrane region" description="Helical" evidence="11">
    <location>
        <begin position="7"/>
        <end position="32"/>
    </location>
</feature>
<dbReference type="RefSeq" id="WP_076497030.1">
    <property type="nucleotide sequence ID" value="NZ_FTNN01000002.1"/>
</dbReference>
<dbReference type="STRING" id="365591.SAMN05421840_102340"/>
<dbReference type="NCBIfam" id="TIGR02532">
    <property type="entry name" value="IV_pilin_GFxxxE"/>
    <property type="match status" value="1"/>
</dbReference>
<evidence type="ECO:0000256" key="11">
    <source>
        <dbReference type="SAM" id="Phobius"/>
    </source>
</evidence>
<evidence type="ECO:0000256" key="7">
    <source>
        <dbReference type="ARBA" id="ARBA00022989"/>
    </source>
</evidence>
<evidence type="ECO:0000256" key="9">
    <source>
        <dbReference type="ARBA" id="ARBA00025772"/>
    </source>
</evidence>
<name>A0A1N6U564_9GAMM</name>
<keyword evidence="7 11" id="KW-1133">Transmembrane helix</keyword>
<dbReference type="InterPro" id="IPR012902">
    <property type="entry name" value="N_methyl_site"/>
</dbReference>
<reference evidence="13 15" key="2">
    <citation type="submission" date="2018-04" db="EMBL/GenBank/DDBJ databases">
        <title>Genomic sequence of a freshwater isolate of Shewanella morhuae.</title>
        <authorList>
            <person name="Castillo D.E."/>
            <person name="Gram L."/>
        </authorList>
    </citation>
    <scope>NUCLEOTIDE SEQUENCE [LARGE SCALE GENOMIC DNA]</scope>
    <source>
        <strain evidence="13 15">CW7</strain>
    </source>
</reference>
<evidence type="ECO:0000256" key="6">
    <source>
        <dbReference type="ARBA" id="ARBA00022692"/>
    </source>
</evidence>
<evidence type="ECO:0000259" key="12">
    <source>
        <dbReference type="Pfam" id="PF12019"/>
    </source>
</evidence>
<evidence type="ECO:0000313" key="15">
    <source>
        <dbReference type="Proteomes" id="UP000240506"/>
    </source>
</evidence>
<evidence type="ECO:0000313" key="14">
    <source>
        <dbReference type="EMBL" id="SUI59721.1"/>
    </source>
</evidence>
<dbReference type="Proteomes" id="UP000255061">
    <property type="component" value="Unassembled WGS sequence"/>
</dbReference>
<dbReference type="EMBL" id="UGYV01000001">
    <property type="protein sequence ID" value="SUI59721.1"/>
    <property type="molecule type" value="Genomic_DNA"/>
</dbReference>
<dbReference type="AlphaFoldDB" id="A0A1N6U564"/>
<evidence type="ECO:0000256" key="5">
    <source>
        <dbReference type="ARBA" id="ARBA00022519"/>
    </source>
</evidence>
<accession>A0A379ZDA9</accession>
<protein>
    <recommendedName>
        <fullName evidence="2">Type II secretion system protein H</fullName>
    </recommendedName>
    <alternativeName>
        <fullName evidence="10">General secretion pathway protein H</fullName>
    </alternativeName>
</protein>
<evidence type="ECO:0000256" key="4">
    <source>
        <dbReference type="ARBA" id="ARBA00022481"/>
    </source>
</evidence>
<comment type="subcellular location">
    <subcellularLocation>
        <location evidence="1">Cell inner membrane</location>
        <topology evidence="1">Single-pass membrane protein</topology>
    </subcellularLocation>
</comment>
<evidence type="ECO:0000256" key="3">
    <source>
        <dbReference type="ARBA" id="ARBA00022475"/>
    </source>
</evidence>